<reference evidence="1" key="1">
    <citation type="journal article" date="2021" name="Proc. Natl. Acad. Sci. U.S.A.">
        <title>A Catalog of Tens of Thousands of Viruses from Human Metagenomes Reveals Hidden Associations with Chronic Diseases.</title>
        <authorList>
            <person name="Tisza M.J."/>
            <person name="Buck C.B."/>
        </authorList>
    </citation>
    <scope>NUCLEOTIDE SEQUENCE</scope>
    <source>
        <strain evidence="1">CtAUQ2</strain>
    </source>
</reference>
<name>A0A8S5N0E9_9CAUD</name>
<dbReference type="EMBL" id="BK015022">
    <property type="protein sequence ID" value="DAD87603.1"/>
    <property type="molecule type" value="Genomic_DNA"/>
</dbReference>
<sequence>MRHRLIYLRHYFPSVNLDELDDESFAQLSEEAIWLHSKMIVTQQANALGLLS</sequence>
<accession>A0A8S5N0E9</accession>
<protein>
    <submittedName>
        <fullName evidence="1">Uncharacterized protein</fullName>
    </submittedName>
</protein>
<evidence type="ECO:0000313" key="1">
    <source>
        <dbReference type="EMBL" id="DAD87603.1"/>
    </source>
</evidence>
<proteinExistence type="predicted"/>
<organism evidence="1">
    <name type="scientific">Siphoviridae sp. ctAUQ2</name>
    <dbReference type="NCBI Taxonomy" id="2826182"/>
    <lineage>
        <taxon>Viruses</taxon>
        <taxon>Duplodnaviria</taxon>
        <taxon>Heunggongvirae</taxon>
        <taxon>Uroviricota</taxon>
        <taxon>Caudoviricetes</taxon>
    </lineage>
</organism>